<dbReference type="RefSeq" id="XP_075104015.1">
    <property type="nucleotide sequence ID" value="XM_075247914.1"/>
</dbReference>
<organism evidence="1 2">
    <name type="scientific">Nicotiana tabacum</name>
    <name type="common">Common tobacco</name>
    <dbReference type="NCBI Taxonomy" id="4097"/>
    <lineage>
        <taxon>Eukaryota</taxon>
        <taxon>Viridiplantae</taxon>
        <taxon>Streptophyta</taxon>
        <taxon>Embryophyta</taxon>
        <taxon>Tracheophyta</taxon>
        <taxon>Spermatophyta</taxon>
        <taxon>Magnoliopsida</taxon>
        <taxon>eudicotyledons</taxon>
        <taxon>Gunneridae</taxon>
        <taxon>Pentapetalae</taxon>
        <taxon>asterids</taxon>
        <taxon>lamiids</taxon>
        <taxon>Solanales</taxon>
        <taxon>Solanaceae</taxon>
        <taxon>Nicotianoideae</taxon>
        <taxon>Nicotianeae</taxon>
        <taxon>Nicotiana</taxon>
    </lineage>
</organism>
<reference evidence="2" key="2">
    <citation type="submission" date="2025-08" db="UniProtKB">
        <authorList>
            <consortium name="RefSeq"/>
        </authorList>
    </citation>
    <scope>IDENTIFICATION</scope>
    <source>
        <tissue evidence="2">Leaf</tissue>
    </source>
</reference>
<dbReference type="Proteomes" id="UP000790787">
    <property type="component" value="Chromosome 1"/>
</dbReference>
<protein>
    <submittedName>
        <fullName evidence="2">Uncharacterized protein LOC142178416</fullName>
    </submittedName>
</protein>
<accession>A0AC58U3G5</accession>
<sequence>MVATRSSLAPRILPQQLAATSFSTVKGYNKKKRKYNKKVSVICTPRKAPAVPSPPVPPKESNGNTLLQFSTSTIAPKQVPSPPMVPLRSTSDRPLLIPCDQEQELRETKFKLNPLSRLKQPPRTNHKPEMLEKSKMMIAQVKSMLVSELTSVTITNVEDMVDFANGVFNTLNWLGADYDCFYRDVKELISNKYELQIEEKKGNILTFLELERTYEEVVIRADDIAEAIINTQAKLKMANEETEHVKRGIEKAEELIQRLKQMVAEIKDRVEHLKCDEQKYKKEHEAAQAEVEKLGTQVEAAKAVKKEVERRKDAARKQIESITRRLQCMN</sequence>
<name>A0AC58U3G5_TOBAC</name>
<keyword evidence="1" id="KW-1185">Reference proteome</keyword>
<gene>
    <name evidence="2" type="primary">LOC142178416</name>
</gene>
<evidence type="ECO:0000313" key="2">
    <source>
        <dbReference type="RefSeq" id="XP_075104015.1"/>
    </source>
</evidence>
<reference evidence="1" key="1">
    <citation type="journal article" date="2014" name="Nat. Commun.">
        <title>The tobacco genome sequence and its comparison with those of tomato and potato.</title>
        <authorList>
            <person name="Sierro N."/>
            <person name="Battey J.N."/>
            <person name="Ouadi S."/>
            <person name="Bakaher N."/>
            <person name="Bovet L."/>
            <person name="Willig A."/>
            <person name="Goepfert S."/>
            <person name="Peitsch M.C."/>
            <person name="Ivanov N.V."/>
        </authorList>
    </citation>
    <scope>NUCLEOTIDE SEQUENCE [LARGE SCALE GENOMIC DNA]</scope>
</reference>
<proteinExistence type="predicted"/>
<evidence type="ECO:0000313" key="1">
    <source>
        <dbReference type="Proteomes" id="UP000790787"/>
    </source>
</evidence>